<proteinExistence type="predicted"/>
<accession>A0A4P7W376</accession>
<gene>
    <name evidence="1" type="ORF">E7747_08660</name>
</gene>
<name>A0A4P7W376_9BACT</name>
<reference evidence="2" key="1">
    <citation type="submission" date="2019-02" db="EMBL/GenBank/DDBJ databases">
        <title>Isolation and identification of novel species under the genus Muribaculum.</title>
        <authorList>
            <person name="Miyake S."/>
            <person name="Ding Y."/>
            <person name="Low A."/>
            <person name="Soh M."/>
            <person name="Seedorf H."/>
        </authorList>
    </citation>
    <scope>NUCLEOTIDE SEQUENCE [LARGE SCALE GENOMIC DNA]</scope>
    <source>
        <strain evidence="2">H5</strain>
    </source>
</reference>
<dbReference type="RefSeq" id="WP_136415443.1">
    <property type="nucleotide sequence ID" value="NZ_CP039396.1"/>
</dbReference>
<dbReference type="EMBL" id="CP039396">
    <property type="protein sequence ID" value="QCD42347.1"/>
    <property type="molecule type" value="Genomic_DNA"/>
</dbReference>
<sequence length="253" mass="28714">MLRLITFISLFLVESVGIYADDSYMTRDFIAQIKSVDEFVQRFNGKELHPDIVTDSTDNNESNLWSLFDYGMLGSDGAEKMDFEMIKGFISTVLSDGIQMRLNSEKVVAMAELSATVLDFSVDLSMCLQQQMIDTQRIRWAIVGVEGLFSSGIFNLDEYNVISPIQHEINFMALEDIFSLNSQDIFGYRGNQNKLDELSVFLTLARVGMVKIKDIAKVVIHRNEVPGYSFRIEECVRRGNNSGWLITGLEKLN</sequence>
<dbReference type="Proteomes" id="UP000297149">
    <property type="component" value="Chromosome"/>
</dbReference>
<protein>
    <submittedName>
        <fullName evidence="1">Uncharacterized protein</fullName>
    </submittedName>
</protein>
<evidence type="ECO:0000313" key="1">
    <source>
        <dbReference type="EMBL" id="QCD42347.1"/>
    </source>
</evidence>
<dbReference type="AlphaFoldDB" id="A0A4P7W376"/>
<organism evidence="1 2">
    <name type="scientific">Duncaniella dubosii</name>
    <dbReference type="NCBI Taxonomy" id="2518971"/>
    <lineage>
        <taxon>Bacteria</taxon>
        <taxon>Pseudomonadati</taxon>
        <taxon>Bacteroidota</taxon>
        <taxon>Bacteroidia</taxon>
        <taxon>Bacteroidales</taxon>
        <taxon>Muribaculaceae</taxon>
        <taxon>Duncaniella</taxon>
    </lineage>
</organism>
<evidence type="ECO:0000313" key="2">
    <source>
        <dbReference type="Proteomes" id="UP000297149"/>
    </source>
</evidence>
<keyword evidence="2" id="KW-1185">Reference proteome</keyword>
<dbReference type="KEGG" id="ddb:E7747_08660"/>